<proteinExistence type="predicted"/>
<name>A0A9D4MZY4_DREPO</name>
<dbReference type="SUPFAM" id="SSF50242">
    <property type="entry name" value="TIMP-like"/>
    <property type="match status" value="1"/>
</dbReference>
<dbReference type="Gene3D" id="2.40.50.120">
    <property type="match status" value="1"/>
</dbReference>
<evidence type="ECO:0000313" key="2">
    <source>
        <dbReference type="EMBL" id="KAH3884754.1"/>
    </source>
</evidence>
<dbReference type="Proteomes" id="UP000828390">
    <property type="component" value="Unassembled WGS sequence"/>
</dbReference>
<accession>A0A9D4MZY4</accession>
<dbReference type="AlphaFoldDB" id="A0A9D4MZY4"/>
<dbReference type="InterPro" id="IPR008993">
    <property type="entry name" value="TIMP-like_OB-fold"/>
</dbReference>
<evidence type="ECO:0008006" key="4">
    <source>
        <dbReference type="Google" id="ProtNLM"/>
    </source>
</evidence>
<evidence type="ECO:0000256" key="1">
    <source>
        <dbReference type="SAM" id="SignalP"/>
    </source>
</evidence>
<feature type="chain" id="PRO_5039720084" description="NTR domain-containing protein" evidence="1">
    <location>
        <begin position="20"/>
        <end position="149"/>
    </location>
</feature>
<comment type="caution">
    <text evidence="2">The sequence shown here is derived from an EMBL/GenBank/DDBJ whole genome shotgun (WGS) entry which is preliminary data.</text>
</comment>
<keyword evidence="3" id="KW-1185">Reference proteome</keyword>
<keyword evidence="1" id="KW-0732">Signal</keyword>
<sequence>MFSLLVGFVFACVLESCEGGDVLGCVCTVKPTNLELGCKSDFIFKTQVISGLKNDSIGLYYDIKKPSYGNTYKADVSKANENKIYTAAINSCGVRLTKGTYVLSGSVDYKRNKNMNIGECSSWVERVPISKESNMLLNKFKQETVACPV</sequence>
<dbReference type="EMBL" id="JAIWYP010000001">
    <property type="protein sequence ID" value="KAH3884754.1"/>
    <property type="molecule type" value="Genomic_DNA"/>
</dbReference>
<evidence type="ECO:0000313" key="3">
    <source>
        <dbReference type="Proteomes" id="UP000828390"/>
    </source>
</evidence>
<gene>
    <name evidence="2" type="ORF">DPMN_008740</name>
</gene>
<feature type="signal peptide" evidence="1">
    <location>
        <begin position="1"/>
        <end position="19"/>
    </location>
</feature>
<protein>
    <recommendedName>
        <fullName evidence="4">NTR domain-containing protein</fullName>
    </recommendedName>
</protein>
<reference evidence="2" key="2">
    <citation type="submission" date="2020-11" db="EMBL/GenBank/DDBJ databases">
        <authorList>
            <person name="McCartney M.A."/>
            <person name="Auch B."/>
            <person name="Kono T."/>
            <person name="Mallez S."/>
            <person name="Becker A."/>
            <person name="Gohl D.M."/>
            <person name="Silverstein K.A.T."/>
            <person name="Koren S."/>
            <person name="Bechman K.B."/>
            <person name="Herman A."/>
            <person name="Abrahante J.E."/>
            <person name="Garbe J."/>
        </authorList>
    </citation>
    <scope>NUCLEOTIDE SEQUENCE</scope>
    <source>
        <strain evidence="2">Duluth1</strain>
        <tissue evidence="2">Whole animal</tissue>
    </source>
</reference>
<reference evidence="2" key="1">
    <citation type="journal article" date="2019" name="bioRxiv">
        <title>The Genome of the Zebra Mussel, Dreissena polymorpha: A Resource for Invasive Species Research.</title>
        <authorList>
            <person name="McCartney M.A."/>
            <person name="Auch B."/>
            <person name="Kono T."/>
            <person name="Mallez S."/>
            <person name="Zhang Y."/>
            <person name="Obille A."/>
            <person name="Becker A."/>
            <person name="Abrahante J.E."/>
            <person name="Garbe J."/>
            <person name="Badalamenti J.P."/>
            <person name="Herman A."/>
            <person name="Mangelson H."/>
            <person name="Liachko I."/>
            <person name="Sullivan S."/>
            <person name="Sone E.D."/>
            <person name="Koren S."/>
            <person name="Silverstein K.A.T."/>
            <person name="Beckman K.B."/>
            <person name="Gohl D.M."/>
        </authorList>
    </citation>
    <scope>NUCLEOTIDE SEQUENCE</scope>
    <source>
        <strain evidence="2">Duluth1</strain>
        <tissue evidence="2">Whole animal</tissue>
    </source>
</reference>
<organism evidence="2 3">
    <name type="scientific">Dreissena polymorpha</name>
    <name type="common">Zebra mussel</name>
    <name type="synonym">Mytilus polymorpha</name>
    <dbReference type="NCBI Taxonomy" id="45954"/>
    <lineage>
        <taxon>Eukaryota</taxon>
        <taxon>Metazoa</taxon>
        <taxon>Spiralia</taxon>
        <taxon>Lophotrochozoa</taxon>
        <taxon>Mollusca</taxon>
        <taxon>Bivalvia</taxon>
        <taxon>Autobranchia</taxon>
        <taxon>Heteroconchia</taxon>
        <taxon>Euheterodonta</taxon>
        <taxon>Imparidentia</taxon>
        <taxon>Neoheterodontei</taxon>
        <taxon>Myida</taxon>
        <taxon>Dreissenoidea</taxon>
        <taxon>Dreissenidae</taxon>
        <taxon>Dreissena</taxon>
    </lineage>
</organism>